<evidence type="ECO:0000313" key="3">
    <source>
        <dbReference type="EMBL" id="KAA6359727.1"/>
    </source>
</evidence>
<feature type="non-terminal residue" evidence="3">
    <location>
        <position position="80"/>
    </location>
</feature>
<dbReference type="GO" id="GO:0003924">
    <property type="term" value="F:GTPase activity"/>
    <property type="evidence" value="ECO:0007669"/>
    <property type="project" value="InterPro"/>
</dbReference>
<sequence length="80" mass="8874">MVRCDCTGLSFEILQEKCPDLQNEAKVVIVGDDGVGKTSLLATYANKPYTENYIPAVFDERFINPVTVDGKTVNLYILDT</sequence>
<dbReference type="EMBL" id="SNRW01027950">
    <property type="protein sequence ID" value="KAA6359727.1"/>
    <property type="molecule type" value="Genomic_DNA"/>
</dbReference>
<gene>
    <name evidence="3" type="ORF">EZS28_044746</name>
</gene>
<dbReference type="GO" id="GO:0007264">
    <property type="term" value="P:small GTPase-mediated signal transduction"/>
    <property type="evidence" value="ECO:0007669"/>
    <property type="project" value="InterPro"/>
</dbReference>
<evidence type="ECO:0000256" key="1">
    <source>
        <dbReference type="ARBA" id="ARBA00022741"/>
    </source>
</evidence>
<evidence type="ECO:0000256" key="2">
    <source>
        <dbReference type="ARBA" id="ARBA00023134"/>
    </source>
</evidence>
<evidence type="ECO:0000313" key="4">
    <source>
        <dbReference type="Proteomes" id="UP000324800"/>
    </source>
</evidence>
<dbReference type="Gene3D" id="3.40.50.300">
    <property type="entry name" value="P-loop containing nucleotide triphosphate hydrolases"/>
    <property type="match status" value="1"/>
</dbReference>
<dbReference type="InterPro" id="IPR027417">
    <property type="entry name" value="P-loop_NTPase"/>
</dbReference>
<dbReference type="InterPro" id="IPR001806">
    <property type="entry name" value="Small_GTPase"/>
</dbReference>
<reference evidence="3 4" key="1">
    <citation type="submission" date="2019-03" db="EMBL/GenBank/DDBJ databases">
        <title>Single cell metagenomics reveals metabolic interactions within the superorganism composed of flagellate Streblomastix strix and complex community of Bacteroidetes bacteria on its surface.</title>
        <authorList>
            <person name="Treitli S.C."/>
            <person name="Kolisko M."/>
            <person name="Husnik F."/>
            <person name="Keeling P."/>
            <person name="Hampl V."/>
        </authorList>
    </citation>
    <scope>NUCLEOTIDE SEQUENCE [LARGE SCALE GENOMIC DNA]</scope>
    <source>
        <strain evidence="3">ST1C</strain>
    </source>
</reference>
<keyword evidence="2" id="KW-0342">GTP-binding</keyword>
<dbReference type="GO" id="GO:0005525">
    <property type="term" value="F:GTP binding"/>
    <property type="evidence" value="ECO:0007669"/>
    <property type="project" value="UniProtKB-KW"/>
</dbReference>
<dbReference type="PRINTS" id="PR00449">
    <property type="entry name" value="RASTRNSFRMNG"/>
</dbReference>
<comment type="caution">
    <text evidence="3">The sequence shown here is derived from an EMBL/GenBank/DDBJ whole genome shotgun (WGS) entry which is preliminary data.</text>
</comment>
<dbReference type="SUPFAM" id="SSF52540">
    <property type="entry name" value="P-loop containing nucleoside triphosphate hydrolases"/>
    <property type="match status" value="1"/>
</dbReference>
<name>A0A5J4TND0_9EUKA</name>
<dbReference type="InterPro" id="IPR003578">
    <property type="entry name" value="Small_GTPase_Rho"/>
</dbReference>
<dbReference type="Proteomes" id="UP000324800">
    <property type="component" value="Unassembled WGS sequence"/>
</dbReference>
<accession>A0A5J4TND0</accession>
<dbReference type="Pfam" id="PF00071">
    <property type="entry name" value="Ras"/>
    <property type="match status" value="1"/>
</dbReference>
<dbReference type="AlphaFoldDB" id="A0A5J4TND0"/>
<dbReference type="PANTHER" id="PTHR24072">
    <property type="entry name" value="RHO FAMILY GTPASE"/>
    <property type="match status" value="1"/>
</dbReference>
<protein>
    <submittedName>
        <fullName evidence="3">Uncharacterized protein</fullName>
    </submittedName>
</protein>
<organism evidence="3 4">
    <name type="scientific">Streblomastix strix</name>
    <dbReference type="NCBI Taxonomy" id="222440"/>
    <lineage>
        <taxon>Eukaryota</taxon>
        <taxon>Metamonada</taxon>
        <taxon>Preaxostyla</taxon>
        <taxon>Oxymonadida</taxon>
        <taxon>Streblomastigidae</taxon>
        <taxon>Streblomastix</taxon>
    </lineage>
</organism>
<keyword evidence="1" id="KW-0547">Nucleotide-binding</keyword>
<proteinExistence type="predicted"/>